<keyword evidence="1" id="KW-0472">Membrane</keyword>
<dbReference type="InterPro" id="IPR021514">
    <property type="entry name" value="DUF3176"/>
</dbReference>
<dbReference type="AlphaFoldDB" id="A0A9Q9AMB2"/>
<feature type="transmembrane region" description="Helical" evidence="1">
    <location>
        <begin position="57"/>
        <end position="83"/>
    </location>
</feature>
<evidence type="ECO:0000256" key="1">
    <source>
        <dbReference type="SAM" id="Phobius"/>
    </source>
</evidence>
<dbReference type="EMBL" id="CP099421">
    <property type="protein sequence ID" value="USW52087.1"/>
    <property type="molecule type" value="Genomic_DNA"/>
</dbReference>
<organism evidence="2 3">
    <name type="scientific">Septoria linicola</name>
    <dbReference type="NCBI Taxonomy" id="215465"/>
    <lineage>
        <taxon>Eukaryota</taxon>
        <taxon>Fungi</taxon>
        <taxon>Dikarya</taxon>
        <taxon>Ascomycota</taxon>
        <taxon>Pezizomycotina</taxon>
        <taxon>Dothideomycetes</taxon>
        <taxon>Dothideomycetidae</taxon>
        <taxon>Mycosphaerellales</taxon>
        <taxon>Mycosphaerellaceae</taxon>
        <taxon>Septoria</taxon>
    </lineage>
</organism>
<feature type="transmembrane region" description="Helical" evidence="1">
    <location>
        <begin position="20"/>
        <end position="45"/>
    </location>
</feature>
<keyword evidence="1" id="KW-1133">Transmembrane helix</keyword>
<gene>
    <name evidence="2" type="ORF">Slin15195_G054060</name>
</gene>
<protein>
    <submittedName>
        <fullName evidence="2">Uncharacterized protein</fullName>
    </submittedName>
</protein>
<accession>A0A9Q9AMB2</accession>
<proteinExistence type="predicted"/>
<reference evidence="2" key="1">
    <citation type="submission" date="2022-06" db="EMBL/GenBank/DDBJ databases">
        <title>Complete genome sequences of two strains of the flax pathogen Septoria linicola.</title>
        <authorList>
            <person name="Lapalu N."/>
            <person name="Simon A."/>
            <person name="Demenou B."/>
            <person name="Paumier D."/>
            <person name="Guillot M.-P."/>
            <person name="Gout L."/>
            <person name="Valade R."/>
        </authorList>
    </citation>
    <scope>NUCLEOTIDE SEQUENCE</scope>
    <source>
        <strain evidence="2">SE15195</strain>
    </source>
</reference>
<dbReference type="Proteomes" id="UP001056384">
    <property type="component" value="Chromosome 4"/>
</dbReference>
<keyword evidence="1" id="KW-0812">Transmembrane</keyword>
<evidence type="ECO:0000313" key="2">
    <source>
        <dbReference type="EMBL" id="USW52087.1"/>
    </source>
</evidence>
<dbReference type="PANTHER" id="PTHR35394">
    <property type="entry name" value="DUF3176 DOMAIN-CONTAINING PROTEIN"/>
    <property type="match status" value="1"/>
</dbReference>
<keyword evidence="3" id="KW-1185">Reference proteome</keyword>
<feature type="transmembrane region" description="Helical" evidence="1">
    <location>
        <begin position="103"/>
        <end position="124"/>
    </location>
</feature>
<dbReference type="Pfam" id="PF11374">
    <property type="entry name" value="DUF3176"/>
    <property type="match status" value="1"/>
</dbReference>
<sequence length="296" mass="31848">MKLGSSLYSRLERGSTWLSATWALEITSAAFSLACLLALFVVLSVANVEEIMVWHGITLNTITSILAMSSKLSALSVISSAISQTKWNLFYLGPRSTGLAEELWDVAVIGAVAFVVAVAFDPFAQQLVQYRGGEAYNSNNNVTLPVARRYDAGTSVTNRFAFIDRNSSLEGRIYQADFRIQAAVLEGLTQSSQALVQQLPVSCPSGNCTWEPRASLAVCSKCNDLATSIERSLEVAEIPLFLLLGAGGTGIMRTNSTRMTLPNGLWISGLDNYDVGTPKVRMVASGTGDRGKTNSM</sequence>
<dbReference type="PANTHER" id="PTHR35394:SF5">
    <property type="entry name" value="DUF3176 DOMAIN-CONTAINING PROTEIN"/>
    <property type="match status" value="1"/>
</dbReference>
<name>A0A9Q9AMB2_9PEZI</name>
<dbReference type="OrthoDB" id="5242705at2759"/>
<evidence type="ECO:0000313" key="3">
    <source>
        <dbReference type="Proteomes" id="UP001056384"/>
    </source>
</evidence>